<dbReference type="VEuPathDB" id="VectorBase:ASIC018267"/>
<accession>A0A084WJ06</accession>
<dbReference type="GO" id="GO:0016301">
    <property type="term" value="F:kinase activity"/>
    <property type="evidence" value="ECO:0007669"/>
    <property type="project" value="UniProtKB-KW"/>
</dbReference>
<organism evidence="1">
    <name type="scientific">Anopheles sinensis</name>
    <name type="common">Mosquito</name>
    <dbReference type="NCBI Taxonomy" id="74873"/>
    <lineage>
        <taxon>Eukaryota</taxon>
        <taxon>Metazoa</taxon>
        <taxon>Ecdysozoa</taxon>
        <taxon>Arthropoda</taxon>
        <taxon>Hexapoda</taxon>
        <taxon>Insecta</taxon>
        <taxon>Pterygota</taxon>
        <taxon>Neoptera</taxon>
        <taxon>Endopterygota</taxon>
        <taxon>Diptera</taxon>
        <taxon>Nematocera</taxon>
        <taxon>Culicoidea</taxon>
        <taxon>Culicidae</taxon>
        <taxon>Anophelinae</taxon>
        <taxon>Anopheles</taxon>
    </lineage>
</organism>
<evidence type="ECO:0000313" key="1">
    <source>
        <dbReference type="EMBL" id="KFB50200.1"/>
    </source>
</evidence>
<keyword evidence="3" id="KW-1185">Reference proteome</keyword>
<proteinExistence type="predicted"/>
<keyword evidence="1" id="KW-0808">Transferase</keyword>
<dbReference type="EnsemblMetazoa" id="ASIC018267-RA">
    <property type="protein sequence ID" value="ASIC018267-PA"/>
    <property type="gene ID" value="ASIC018267"/>
</dbReference>
<gene>
    <name evidence="1" type="ORF">ZHAS_00018267</name>
</gene>
<sequence length="76" mass="8389">MPPATIPSDKDNRLHFPGMFRRDRLSIRAKLDPETAQCTPELVGTSVIRHTLARLSCKDLQPGLANGFFGKGLKKA</sequence>
<dbReference type="EMBL" id="ATLV01023960">
    <property type="status" value="NOT_ANNOTATED_CDS"/>
    <property type="molecule type" value="Genomic_DNA"/>
</dbReference>
<evidence type="ECO:0000313" key="3">
    <source>
        <dbReference type="Proteomes" id="UP000030765"/>
    </source>
</evidence>
<dbReference type="Proteomes" id="UP000030765">
    <property type="component" value="Unassembled WGS sequence"/>
</dbReference>
<reference evidence="1 3" key="1">
    <citation type="journal article" date="2014" name="BMC Genomics">
        <title>Genome sequence of Anopheles sinensis provides insight into genetics basis of mosquito competence for malaria parasites.</title>
        <authorList>
            <person name="Zhou D."/>
            <person name="Zhang D."/>
            <person name="Ding G."/>
            <person name="Shi L."/>
            <person name="Hou Q."/>
            <person name="Ye Y."/>
            <person name="Xu Y."/>
            <person name="Zhou H."/>
            <person name="Xiong C."/>
            <person name="Li S."/>
            <person name="Yu J."/>
            <person name="Hong S."/>
            <person name="Yu X."/>
            <person name="Zou P."/>
            <person name="Chen C."/>
            <person name="Chang X."/>
            <person name="Wang W."/>
            <person name="Lv Y."/>
            <person name="Sun Y."/>
            <person name="Ma L."/>
            <person name="Shen B."/>
            <person name="Zhu C."/>
        </authorList>
    </citation>
    <scope>NUCLEOTIDE SEQUENCE [LARGE SCALE GENOMIC DNA]</scope>
</reference>
<dbReference type="EMBL" id="KE525347">
    <property type="protein sequence ID" value="KFB50200.1"/>
    <property type="molecule type" value="Genomic_DNA"/>
</dbReference>
<evidence type="ECO:0000313" key="2">
    <source>
        <dbReference type="EnsemblMetazoa" id="ASIC018267-PA"/>
    </source>
</evidence>
<keyword evidence="1" id="KW-0418">Kinase</keyword>
<name>A0A084WJ06_ANOSI</name>
<dbReference type="AlphaFoldDB" id="A0A084WJ06"/>
<reference evidence="2" key="2">
    <citation type="submission" date="2020-05" db="UniProtKB">
        <authorList>
            <consortium name="EnsemblMetazoa"/>
        </authorList>
    </citation>
    <scope>IDENTIFICATION</scope>
</reference>
<protein>
    <submittedName>
        <fullName evidence="1 2">Map/microtubule affinity-regulating kinase 2,4</fullName>
    </submittedName>
</protein>